<dbReference type="InterPro" id="IPR012171">
    <property type="entry name" value="Fatty_acid_desaturase"/>
</dbReference>
<comment type="caution">
    <text evidence="11">The sequence shown here is derived from an EMBL/GenBank/DDBJ whole genome shotgun (WGS) entry which is preliminary data.</text>
</comment>
<feature type="transmembrane region" description="Helical" evidence="9">
    <location>
        <begin position="137"/>
        <end position="157"/>
    </location>
</feature>
<evidence type="ECO:0000259" key="10">
    <source>
        <dbReference type="PROSITE" id="PS50255"/>
    </source>
</evidence>
<feature type="transmembrane region" description="Helical" evidence="9">
    <location>
        <begin position="318"/>
        <end position="338"/>
    </location>
</feature>
<dbReference type="SUPFAM" id="SSF55856">
    <property type="entry name" value="Cytochrome b5-like heme/steroid binding domain"/>
    <property type="match status" value="1"/>
</dbReference>
<reference evidence="11 12" key="1">
    <citation type="submission" date="2019-01" db="EMBL/GenBank/DDBJ databases">
        <title>Nuclear Genome Assembly of the Microalgal Biofuel strain Nannochloropsis salina CCMP1776.</title>
        <authorList>
            <person name="Hovde B."/>
        </authorList>
    </citation>
    <scope>NUCLEOTIDE SEQUENCE [LARGE SCALE GENOMIC DNA]</scope>
    <source>
        <strain evidence="11 12">CCMP1776</strain>
    </source>
</reference>
<dbReference type="OrthoDB" id="260519at2759"/>
<feature type="compositionally biased region" description="Polar residues" evidence="8">
    <location>
        <begin position="11"/>
        <end position="21"/>
    </location>
</feature>
<dbReference type="InterPro" id="IPR001199">
    <property type="entry name" value="Cyt_B5-like_heme/steroid-bd"/>
</dbReference>
<gene>
    <name evidence="11" type="ORF">NSK_005963</name>
</gene>
<evidence type="ECO:0000256" key="8">
    <source>
        <dbReference type="SAM" id="MobiDB-lite"/>
    </source>
</evidence>
<dbReference type="PANTHER" id="PTHR19353">
    <property type="entry name" value="FATTY ACID DESATURASE 2"/>
    <property type="match status" value="1"/>
</dbReference>
<dbReference type="AlphaFoldDB" id="A0A4D9CU91"/>
<dbReference type="GO" id="GO:0006629">
    <property type="term" value="P:lipid metabolic process"/>
    <property type="evidence" value="ECO:0007669"/>
    <property type="project" value="UniProtKB-KW"/>
</dbReference>
<dbReference type="Gene3D" id="3.10.120.10">
    <property type="entry name" value="Cytochrome b5-like heme/steroid binding domain"/>
    <property type="match status" value="1"/>
</dbReference>
<evidence type="ECO:0000256" key="4">
    <source>
        <dbReference type="ARBA" id="ARBA00022989"/>
    </source>
</evidence>
<dbReference type="Proteomes" id="UP000355283">
    <property type="component" value="Unassembled WGS sequence"/>
</dbReference>
<keyword evidence="6" id="KW-0443">Lipid metabolism</keyword>
<sequence length="475" mass="53680">MGRGGERVETQKSIATYSASKSGDIRQHGGKITWDEVRQHKTPQDAWLVYRNKVYDVSGWQDHPGGNVIFTHAGGDCTDIFAAFHPLGATSYMDPFYIGELVPGSDKKPEAQANFERAYRDLRGKLIMGGFFKASPFYYVWKVVSTVALAVGAWMLVAWSQALAIQMLSAFILALFWQQCGWLAHDFLHHQVFKERAYGDLAGIMIGNVFQGFSVAWWKNKHNTHHAVPNLVESSPDAQDGDPDIDTMPILAWSLKMADRAKEYSWGPFFLRHQAFLYFPILLVARISWLLQSFLFVFEHVPGASLWATKGATTERQAIKNVGLEKAGLLLYYLWYGALMFCNMSLPRVLIYFVASQMMCGFLLALVFGLGHNGMAVYDADARPDFWKLQVTTTRNVTGGWLIQWFCGGLGYQVDHHLFPMIPRHRLGQLHGLVESFCKEHGVKYHETSMWEGTLEVLAHLASVTKEFVTDFPAM</sequence>
<dbReference type="InterPro" id="IPR005804">
    <property type="entry name" value="FA_desaturase_dom"/>
</dbReference>
<evidence type="ECO:0000313" key="11">
    <source>
        <dbReference type="EMBL" id="TFJ82770.1"/>
    </source>
</evidence>
<feature type="region of interest" description="Disordered" evidence="8">
    <location>
        <begin position="1"/>
        <end position="25"/>
    </location>
</feature>
<feature type="transmembrane region" description="Helical" evidence="9">
    <location>
        <begin position="275"/>
        <end position="298"/>
    </location>
</feature>
<dbReference type="PROSITE" id="PS50255">
    <property type="entry name" value="CYTOCHROME_B5_2"/>
    <property type="match status" value="1"/>
</dbReference>
<feature type="transmembrane region" description="Helical" evidence="9">
    <location>
        <begin position="350"/>
        <end position="370"/>
    </location>
</feature>
<evidence type="ECO:0000313" key="12">
    <source>
        <dbReference type="Proteomes" id="UP000355283"/>
    </source>
</evidence>
<dbReference type="GO" id="GO:0016020">
    <property type="term" value="C:membrane"/>
    <property type="evidence" value="ECO:0007669"/>
    <property type="project" value="UniProtKB-SubCell"/>
</dbReference>
<feature type="transmembrane region" description="Helical" evidence="9">
    <location>
        <begin position="163"/>
        <end position="185"/>
    </location>
</feature>
<dbReference type="SMART" id="SM01117">
    <property type="entry name" value="Cyt-b5"/>
    <property type="match status" value="1"/>
</dbReference>
<keyword evidence="4 9" id="KW-1133">Transmembrane helix</keyword>
<dbReference type="InterPro" id="IPR036400">
    <property type="entry name" value="Cyt_B5-like_heme/steroid_sf"/>
</dbReference>
<protein>
    <recommendedName>
        <fullName evidence="10">Cytochrome b5 heme-binding domain-containing protein</fullName>
    </recommendedName>
</protein>
<evidence type="ECO:0000256" key="6">
    <source>
        <dbReference type="ARBA" id="ARBA00023098"/>
    </source>
</evidence>
<name>A0A4D9CU91_9STRA</name>
<evidence type="ECO:0000256" key="3">
    <source>
        <dbReference type="ARBA" id="ARBA00022692"/>
    </source>
</evidence>
<comment type="similarity">
    <text evidence="2">Belongs to the fatty acid desaturase type 1 family.</text>
</comment>
<dbReference type="GO" id="GO:0016717">
    <property type="term" value="F:oxidoreductase activity, acting on paired donors, with oxidation of a pair of donors resulting in the reduction of molecular oxygen to two molecules of water"/>
    <property type="evidence" value="ECO:0007669"/>
    <property type="project" value="TreeGrafter"/>
</dbReference>
<dbReference type="CDD" id="cd03506">
    <property type="entry name" value="Delta6-FADS-like"/>
    <property type="match status" value="1"/>
</dbReference>
<keyword evidence="3 9" id="KW-0812">Transmembrane</keyword>
<organism evidence="11 12">
    <name type="scientific">Nannochloropsis salina CCMP1776</name>
    <dbReference type="NCBI Taxonomy" id="1027361"/>
    <lineage>
        <taxon>Eukaryota</taxon>
        <taxon>Sar</taxon>
        <taxon>Stramenopiles</taxon>
        <taxon>Ochrophyta</taxon>
        <taxon>Eustigmatophyceae</taxon>
        <taxon>Eustigmatales</taxon>
        <taxon>Monodopsidaceae</taxon>
        <taxon>Microchloropsis</taxon>
        <taxon>Microchloropsis salina</taxon>
    </lineage>
</organism>
<comment type="subcellular location">
    <subcellularLocation>
        <location evidence="1">Membrane</location>
        <topology evidence="1">Multi-pass membrane protein</topology>
    </subcellularLocation>
</comment>
<feature type="transmembrane region" description="Helical" evidence="9">
    <location>
        <begin position="197"/>
        <end position="218"/>
    </location>
</feature>
<proteinExistence type="inferred from homology"/>
<feature type="compositionally biased region" description="Basic and acidic residues" evidence="8">
    <location>
        <begin position="1"/>
        <end position="10"/>
    </location>
</feature>
<dbReference type="Pfam" id="PF00487">
    <property type="entry name" value="FA_desaturase"/>
    <property type="match status" value="1"/>
</dbReference>
<dbReference type="PIRSF" id="PIRSF015921">
    <property type="entry name" value="FA_sphinglp_des"/>
    <property type="match status" value="1"/>
</dbReference>
<feature type="domain" description="Cytochrome b5 heme-binding" evidence="10">
    <location>
        <begin position="29"/>
        <end position="102"/>
    </location>
</feature>
<evidence type="ECO:0000256" key="2">
    <source>
        <dbReference type="ARBA" id="ARBA00009295"/>
    </source>
</evidence>
<dbReference type="PANTHER" id="PTHR19353:SF88">
    <property type="entry name" value="DELTA(5) FATTY ACID DESATURASE FAT-4"/>
    <property type="match status" value="1"/>
</dbReference>
<keyword evidence="7 9" id="KW-0472">Membrane</keyword>
<keyword evidence="5" id="KW-0560">Oxidoreductase</keyword>
<evidence type="ECO:0000256" key="7">
    <source>
        <dbReference type="ARBA" id="ARBA00023136"/>
    </source>
</evidence>
<evidence type="ECO:0000256" key="5">
    <source>
        <dbReference type="ARBA" id="ARBA00023002"/>
    </source>
</evidence>
<evidence type="ECO:0000256" key="9">
    <source>
        <dbReference type="SAM" id="Phobius"/>
    </source>
</evidence>
<dbReference type="EMBL" id="SDOX01000095">
    <property type="protein sequence ID" value="TFJ82770.1"/>
    <property type="molecule type" value="Genomic_DNA"/>
</dbReference>
<keyword evidence="12" id="KW-1185">Reference proteome</keyword>
<dbReference type="Pfam" id="PF00173">
    <property type="entry name" value="Cyt-b5"/>
    <property type="match status" value="1"/>
</dbReference>
<evidence type="ECO:0000256" key="1">
    <source>
        <dbReference type="ARBA" id="ARBA00004141"/>
    </source>
</evidence>
<accession>A0A4D9CU91</accession>